<dbReference type="InterPro" id="IPR000843">
    <property type="entry name" value="HTH_LacI"/>
</dbReference>
<keyword evidence="6" id="KW-1185">Reference proteome</keyword>
<dbReference type="SMART" id="SM00354">
    <property type="entry name" value="HTH_LACI"/>
    <property type="match status" value="1"/>
</dbReference>
<dbReference type="Pfam" id="PF00356">
    <property type="entry name" value="LacI"/>
    <property type="match status" value="1"/>
</dbReference>
<dbReference type="InterPro" id="IPR001761">
    <property type="entry name" value="Peripla_BP/Lac1_sug-bd_dom"/>
</dbReference>
<gene>
    <name evidence="5" type="ORF">QWY14_04000</name>
</gene>
<sequence length="332" mass="36853">MKLTIKKIAEMAEVSRTTVSRVLNDSGYVSGEARDRVLAVINATGYVPSQQAKSLRTKKTKIIGVILPKLSTETSSRIVNGMNDVFQEHGYNILLTSTNLDFQKEIEYLRLLKSKQVDGIILVATNINPNLTEEILNIDLPFVAIGQEIPGVSCVTNNDYAAAKEMTELLIGKGYESIGFIGVSDSDRAVGYARKQGFLDTIEKHQLVLREEWIQSAQFDIESGYEAMRKIGGELGVSPLPRAVVCVTDRLAIGAMQYIKEKGFHIPTDISVTGMGASEISRMVLPALTTIDFENEKIGQQAAYFLLEQINSNKTEEIKWEINYRLLVRDSI</sequence>
<dbReference type="GO" id="GO:0003677">
    <property type="term" value="F:DNA binding"/>
    <property type="evidence" value="ECO:0007669"/>
    <property type="project" value="UniProtKB-KW"/>
</dbReference>
<dbReference type="CDD" id="cd01392">
    <property type="entry name" value="HTH_LacI"/>
    <property type="match status" value="1"/>
</dbReference>
<dbReference type="CDD" id="cd01542">
    <property type="entry name" value="PBP1_TreR-like"/>
    <property type="match status" value="1"/>
</dbReference>
<evidence type="ECO:0000313" key="6">
    <source>
        <dbReference type="Proteomes" id="UP001172055"/>
    </source>
</evidence>
<evidence type="ECO:0000256" key="2">
    <source>
        <dbReference type="ARBA" id="ARBA00023125"/>
    </source>
</evidence>
<dbReference type="PANTHER" id="PTHR30146:SF146">
    <property type="entry name" value="HTH-TYPE TRANSCRIPTIONAL REGULATOR TRER"/>
    <property type="match status" value="1"/>
</dbReference>
<organism evidence="5 6">
    <name type="scientific">Planococcus shixiaomingii</name>
    <dbReference type="NCBI Taxonomy" id="3058393"/>
    <lineage>
        <taxon>Bacteria</taxon>
        <taxon>Bacillati</taxon>
        <taxon>Bacillota</taxon>
        <taxon>Bacilli</taxon>
        <taxon>Bacillales</taxon>
        <taxon>Caryophanaceae</taxon>
        <taxon>Planococcus</taxon>
    </lineage>
</organism>
<evidence type="ECO:0000259" key="4">
    <source>
        <dbReference type="PROSITE" id="PS50932"/>
    </source>
</evidence>
<dbReference type="RefSeq" id="WP_301722833.1">
    <property type="nucleotide sequence ID" value="NZ_JAUJWV010000001.1"/>
</dbReference>
<protein>
    <submittedName>
        <fullName evidence="5">LacI family DNA-binding transcriptional regulator</fullName>
    </submittedName>
</protein>
<dbReference type="SUPFAM" id="SSF53822">
    <property type="entry name" value="Periplasmic binding protein-like I"/>
    <property type="match status" value="1"/>
</dbReference>
<dbReference type="Gene3D" id="3.40.50.2300">
    <property type="match status" value="2"/>
</dbReference>
<dbReference type="SUPFAM" id="SSF47413">
    <property type="entry name" value="lambda repressor-like DNA-binding domains"/>
    <property type="match status" value="1"/>
</dbReference>
<dbReference type="Proteomes" id="UP001172055">
    <property type="component" value="Unassembled WGS sequence"/>
</dbReference>
<dbReference type="Gene3D" id="1.10.260.40">
    <property type="entry name" value="lambda repressor-like DNA-binding domains"/>
    <property type="match status" value="1"/>
</dbReference>
<proteinExistence type="predicted"/>
<accession>A0ABT8MZ68</accession>
<dbReference type="InterPro" id="IPR010982">
    <property type="entry name" value="Lambda_DNA-bd_dom_sf"/>
</dbReference>
<keyword evidence="3" id="KW-0804">Transcription</keyword>
<evidence type="ECO:0000313" key="5">
    <source>
        <dbReference type="EMBL" id="MDN7240936.1"/>
    </source>
</evidence>
<dbReference type="PANTHER" id="PTHR30146">
    <property type="entry name" value="LACI-RELATED TRANSCRIPTIONAL REPRESSOR"/>
    <property type="match status" value="1"/>
</dbReference>
<dbReference type="PROSITE" id="PS50932">
    <property type="entry name" value="HTH_LACI_2"/>
    <property type="match status" value="1"/>
</dbReference>
<reference evidence="5 6" key="1">
    <citation type="submission" date="2023-06" db="EMBL/GenBank/DDBJ databases">
        <title>Novel species in genus Planococcus.</title>
        <authorList>
            <person name="Ning S."/>
        </authorList>
    </citation>
    <scope>NUCLEOTIDE SEQUENCE [LARGE SCALE GENOMIC DNA]</scope>
    <source>
        <strain evidence="5 6">N028</strain>
    </source>
</reference>
<dbReference type="EMBL" id="JAUJWV010000001">
    <property type="protein sequence ID" value="MDN7240936.1"/>
    <property type="molecule type" value="Genomic_DNA"/>
</dbReference>
<comment type="caution">
    <text evidence="5">The sequence shown here is derived from an EMBL/GenBank/DDBJ whole genome shotgun (WGS) entry which is preliminary data.</text>
</comment>
<keyword evidence="2 5" id="KW-0238">DNA-binding</keyword>
<dbReference type="InterPro" id="IPR028082">
    <property type="entry name" value="Peripla_BP_I"/>
</dbReference>
<evidence type="ECO:0000256" key="3">
    <source>
        <dbReference type="ARBA" id="ARBA00023163"/>
    </source>
</evidence>
<name>A0ABT8MZ68_9BACL</name>
<keyword evidence="1" id="KW-0805">Transcription regulation</keyword>
<evidence type="ECO:0000256" key="1">
    <source>
        <dbReference type="ARBA" id="ARBA00023015"/>
    </source>
</evidence>
<dbReference type="Pfam" id="PF00532">
    <property type="entry name" value="Peripla_BP_1"/>
    <property type="match status" value="1"/>
</dbReference>
<feature type="domain" description="HTH lacI-type" evidence="4">
    <location>
        <begin position="3"/>
        <end position="57"/>
    </location>
</feature>